<evidence type="ECO:0000313" key="10">
    <source>
        <dbReference type="Proteomes" id="UP001149165"/>
    </source>
</evidence>
<dbReference type="Proteomes" id="UP001149165">
    <property type="component" value="Unassembled WGS sequence"/>
</dbReference>
<dbReference type="InterPro" id="IPR036864">
    <property type="entry name" value="Zn2-C6_fun-type_DNA-bd_sf"/>
</dbReference>
<feature type="region of interest" description="Disordered" evidence="7">
    <location>
        <begin position="101"/>
        <end position="138"/>
    </location>
</feature>
<feature type="coiled-coil region" evidence="6">
    <location>
        <begin position="61"/>
        <end position="88"/>
    </location>
</feature>
<dbReference type="CDD" id="cd00067">
    <property type="entry name" value="GAL4"/>
    <property type="match status" value="1"/>
</dbReference>
<dbReference type="OrthoDB" id="5296287at2759"/>
<keyword evidence="3" id="KW-0238">DNA-binding</keyword>
<dbReference type="SMART" id="SM00066">
    <property type="entry name" value="GAL4"/>
    <property type="match status" value="1"/>
</dbReference>
<dbReference type="Pfam" id="PF00172">
    <property type="entry name" value="Zn_clus"/>
    <property type="match status" value="1"/>
</dbReference>
<dbReference type="PANTHER" id="PTHR47654">
    <property type="entry name" value="ZN(II)2CYS6 TRANSCRIPTION FACTOR (EUROFUNG)-RELATED"/>
    <property type="match status" value="1"/>
</dbReference>
<reference evidence="9" key="1">
    <citation type="submission" date="2022-11" db="EMBL/GenBank/DDBJ databases">
        <authorList>
            <person name="Petersen C."/>
        </authorList>
    </citation>
    <scope>NUCLEOTIDE SEQUENCE</scope>
    <source>
        <strain evidence="9">IBT 30069</strain>
    </source>
</reference>
<keyword evidence="5" id="KW-0539">Nucleus</keyword>
<dbReference type="GO" id="GO:0006351">
    <property type="term" value="P:DNA-templated transcription"/>
    <property type="evidence" value="ECO:0007669"/>
    <property type="project" value="InterPro"/>
</dbReference>
<evidence type="ECO:0000256" key="7">
    <source>
        <dbReference type="SAM" id="MobiDB-lite"/>
    </source>
</evidence>
<dbReference type="InterPro" id="IPR053230">
    <property type="entry name" value="Trans_reg_galc"/>
</dbReference>
<evidence type="ECO:0000256" key="3">
    <source>
        <dbReference type="ARBA" id="ARBA00023125"/>
    </source>
</evidence>
<feature type="compositionally biased region" description="Low complexity" evidence="7">
    <location>
        <begin position="117"/>
        <end position="132"/>
    </location>
</feature>
<comment type="caution">
    <text evidence="9">The sequence shown here is derived from an EMBL/GenBank/DDBJ whole genome shotgun (WGS) entry which is preliminary data.</text>
</comment>
<dbReference type="AlphaFoldDB" id="A0A9W9KHL3"/>
<dbReference type="SUPFAM" id="SSF57701">
    <property type="entry name" value="Zn2/Cys6 DNA-binding domain"/>
    <property type="match status" value="1"/>
</dbReference>
<keyword evidence="10" id="KW-1185">Reference proteome</keyword>
<organism evidence="9 10">
    <name type="scientific">Penicillium angulare</name>
    <dbReference type="NCBI Taxonomy" id="116970"/>
    <lineage>
        <taxon>Eukaryota</taxon>
        <taxon>Fungi</taxon>
        <taxon>Dikarya</taxon>
        <taxon>Ascomycota</taxon>
        <taxon>Pezizomycotina</taxon>
        <taxon>Eurotiomycetes</taxon>
        <taxon>Eurotiomycetidae</taxon>
        <taxon>Eurotiales</taxon>
        <taxon>Aspergillaceae</taxon>
        <taxon>Penicillium</taxon>
    </lineage>
</organism>
<dbReference type="PROSITE" id="PS50048">
    <property type="entry name" value="ZN2_CY6_FUNGAL_2"/>
    <property type="match status" value="1"/>
</dbReference>
<evidence type="ECO:0000313" key="9">
    <source>
        <dbReference type="EMBL" id="KAJ5106859.1"/>
    </source>
</evidence>
<gene>
    <name evidence="9" type="ORF">N7456_003534</name>
</gene>
<proteinExistence type="predicted"/>
<reference evidence="9" key="2">
    <citation type="journal article" date="2023" name="IMA Fungus">
        <title>Comparative genomic study of the Penicillium genus elucidates a diverse pangenome and 15 lateral gene transfer events.</title>
        <authorList>
            <person name="Petersen C."/>
            <person name="Sorensen T."/>
            <person name="Nielsen M.R."/>
            <person name="Sondergaard T.E."/>
            <person name="Sorensen J.L."/>
            <person name="Fitzpatrick D.A."/>
            <person name="Frisvad J.C."/>
            <person name="Nielsen K.L."/>
        </authorList>
    </citation>
    <scope>NUCLEOTIDE SEQUENCE</scope>
    <source>
        <strain evidence="9">IBT 30069</strain>
    </source>
</reference>
<evidence type="ECO:0000256" key="5">
    <source>
        <dbReference type="ARBA" id="ARBA00023242"/>
    </source>
</evidence>
<evidence type="ECO:0000259" key="8">
    <source>
        <dbReference type="PROSITE" id="PS50048"/>
    </source>
</evidence>
<keyword evidence="2" id="KW-0805">Transcription regulation</keyword>
<dbReference type="EMBL" id="JAPQKH010000003">
    <property type="protein sequence ID" value="KAJ5106859.1"/>
    <property type="molecule type" value="Genomic_DNA"/>
</dbReference>
<protein>
    <recommendedName>
        <fullName evidence="8">Zn(2)-C6 fungal-type domain-containing protein</fullName>
    </recommendedName>
</protein>
<evidence type="ECO:0000256" key="4">
    <source>
        <dbReference type="ARBA" id="ARBA00023163"/>
    </source>
</evidence>
<dbReference type="GO" id="GO:0003677">
    <property type="term" value="F:DNA binding"/>
    <property type="evidence" value="ECO:0007669"/>
    <property type="project" value="UniProtKB-KW"/>
</dbReference>
<evidence type="ECO:0000256" key="1">
    <source>
        <dbReference type="ARBA" id="ARBA00022723"/>
    </source>
</evidence>
<dbReference type="PROSITE" id="PS00463">
    <property type="entry name" value="ZN2_CY6_FUNGAL_1"/>
    <property type="match status" value="1"/>
</dbReference>
<dbReference type="GO" id="GO:0008270">
    <property type="term" value="F:zinc ion binding"/>
    <property type="evidence" value="ECO:0007669"/>
    <property type="project" value="InterPro"/>
</dbReference>
<accession>A0A9W9KHL3</accession>
<dbReference type="PANTHER" id="PTHR47654:SF5">
    <property type="entry name" value="TRANSCRIPTION FACTOR DOMAIN-CONTAINING PROTEIN"/>
    <property type="match status" value="1"/>
</dbReference>
<keyword evidence="1" id="KW-0479">Metal-binding</keyword>
<evidence type="ECO:0000256" key="2">
    <source>
        <dbReference type="ARBA" id="ARBA00023015"/>
    </source>
</evidence>
<dbReference type="Gene3D" id="4.10.240.10">
    <property type="entry name" value="Zn(2)-C6 fungal-type DNA-binding domain"/>
    <property type="match status" value="1"/>
</dbReference>
<evidence type="ECO:0000256" key="6">
    <source>
        <dbReference type="SAM" id="Coils"/>
    </source>
</evidence>
<dbReference type="GO" id="GO:0000981">
    <property type="term" value="F:DNA-binding transcription factor activity, RNA polymerase II-specific"/>
    <property type="evidence" value="ECO:0007669"/>
    <property type="project" value="InterPro"/>
</dbReference>
<keyword evidence="6" id="KW-0175">Coiled coil</keyword>
<feature type="domain" description="Zn(2)-C6 fungal-type" evidence="8">
    <location>
        <begin position="25"/>
        <end position="56"/>
    </location>
</feature>
<name>A0A9W9KHL3_9EURO</name>
<dbReference type="InterPro" id="IPR007219">
    <property type="entry name" value="XnlR_reg_dom"/>
</dbReference>
<dbReference type="CDD" id="cd12148">
    <property type="entry name" value="fungal_TF_MHR"/>
    <property type="match status" value="1"/>
</dbReference>
<keyword evidence="4" id="KW-0804">Transcription</keyword>
<dbReference type="Pfam" id="PF04082">
    <property type="entry name" value="Fungal_trans"/>
    <property type="match status" value="1"/>
</dbReference>
<dbReference type="SMART" id="SM00906">
    <property type="entry name" value="Fungal_trans"/>
    <property type="match status" value="1"/>
</dbReference>
<sequence length="722" mass="80618">MSAKVPIPRLRRSRRESVAGRVSRACQPCRERKSKCDGSKPVCSQCRAQGLNNCFYPERKEIRLENELGSMRKEIESYRELLEDLSQGLKGPIADRVAKALKMPKQTKKKGSDRRFSSTSSSSIASQGQISAVDEDFDRSEKSRATGYIGQNSEVAWMQRLDLQSSKQRDEEVTPSLTSQFQYPIDGSIASMNYHLDYQSIPEPDNTNAVVLPPKALADMLLQVYLEKVHISLPIIRPDLFVAQYNCCYSERKNPGRKWLAVFNMILAIACALSRLSILEMPQGADENLFTARARSLILSENILYDYDGLQQVQAEALMAFQFLIQSQINRSWKMIGIASRSGIALGLNLDKRINGLDVISGEARKQLWWSIFRLENLLSVMTGRVSCLGTNSCSVPPPFLNPGLDITVPDIAQPINELQWTIHMGKEQMDSQGTLISSLRPSQSLYFFYMVDLTLISHNIMNEVTHIVLNRLCLNSPAFEQKNGSRGSSKRFADAVTLSCLRASLAVIALLPDQPDLAWCYQIPQWWGLLHVLTQATVILLLNISIGPVPTRLEEIALPIDSAGLVWAGVKKGLSWLHCLGRTSEAARRAFQFFNSCIKRMAPSKNLELEGIPSTIESSQTSRDPKFPWFRNSHEGNAASLQQEIEAIHNPGYSKLMGSLGDSGREAAMLFQGFQGVQYSPMPRACEVLDTDKKVCELVANPDVPMEDILFAMADFNVALP</sequence>
<dbReference type="InterPro" id="IPR001138">
    <property type="entry name" value="Zn2Cys6_DnaBD"/>
</dbReference>